<dbReference type="GO" id="GO:0004519">
    <property type="term" value="F:endonuclease activity"/>
    <property type="evidence" value="ECO:0007669"/>
    <property type="project" value="UniProtKB-KW"/>
</dbReference>
<dbReference type="EMBL" id="JBHTGP010000011">
    <property type="protein sequence ID" value="MFD0686735.1"/>
    <property type="molecule type" value="Genomic_DNA"/>
</dbReference>
<dbReference type="PANTHER" id="PTHR14859">
    <property type="entry name" value="CALCOFLUOR WHITE HYPERSENSITIVE PROTEIN PRECURSOR"/>
    <property type="match status" value="1"/>
</dbReference>
<evidence type="ECO:0000259" key="1">
    <source>
        <dbReference type="Pfam" id="PF03372"/>
    </source>
</evidence>
<reference evidence="3" key="1">
    <citation type="journal article" date="2019" name="Int. J. Syst. Evol. Microbiol.">
        <title>The Global Catalogue of Microorganisms (GCM) 10K type strain sequencing project: providing services to taxonomists for standard genome sequencing and annotation.</title>
        <authorList>
            <consortium name="The Broad Institute Genomics Platform"/>
            <consortium name="The Broad Institute Genome Sequencing Center for Infectious Disease"/>
            <person name="Wu L."/>
            <person name="Ma J."/>
        </authorList>
    </citation>
    <scope>NUCLEOTIDE SEQUENCE [LARGE SCALE GENOMIC DNA]</scope>
    <source>
        <strain evidence="3">JCM 9371</strain>
    </source>
</reference>
<dbReference type="RefSeq" id="WP_207400049.1">
    <property type="nucleotide sequence ID" value="NZ_CAACUY010000121.1"/>
</dbReference>
<accession>A0ABW2XM45</accession>
<gene>
    <name evidence="2" type="ORF">ACFQZM_19710</name>
</gene>
<organism evidence="2 3">
    <name type="scientific">Actinomadura fibrosa</name>
    <dbReference type="NCBI Taxonomy" id="111802"/>
    <lineage>
        <taxon>Bacteria</taxon>
        <taxon>Bacillati</taxon>
        <taxon>Actinomycetota</taxon>
        <taxon>Actinomycetes</taxon>
        <taxon>Streptosporangiales</taxon>
        <taxon>Thermomonosporaceae</taxon>
        <taxon>Actinomadura</taxon>
    </lineage>
</organism>
<keyword evidence="3" id="KW-1185">Reference proteome</keyword>
<comment type="caution">
    <text evidence="2">The sequence shown here is derived from an EMBL/GenBank/DDBJ whole genome shotgun (WGS) entry which is preliminary data.</text>
</comment>
<keyword evidence="2" id="KW-0255">Endonuclease</keyword>
<keyword evidence="2" id="KW-0540">Nuclease</keyword>
<dbReference type="InterPro" id="IPR036691">
    <property type="entry name" value="Endo/exonu/phosph_ase_sf"/>
</dbReference>
<dbReference type="Gene3D" id="3.60.10.10">
    <property type="entry name" value="Endonuclease/exonuclease/phosphatase"/>
    <property type="match status" value="1"/>
</dbReference>
<feature type="domain" description="Endonuclease/exonuclease/phosphatase" evidence="1">
    <location>
        <begin position="34"/>
        <end position="268"/>
    </location>
</feature>
<evidence type="ECO:0000313" key="2">
    <source>
        <dbReference type="EMBL" id="MFD0686735.1"/>
    </source>
</evidence>
<dbReference type="PANTHER" id="PTHR14859:SF15">
    <property type="entry name" value="ENDONUCLEASE_EXONUCLEASE_PHOSPHATASE DOMAIN-CONTAINING PROTEIN"/>
    <property type="match status" value="1"/>
</dbReference>
<dbReference type="InterPro" id="IPR005135">
    <property type="entry name" value="Endo/exonuclease/phosphatase"/>
</dbReference>
<sequence>MSALGIVLMLAWPLLFIVPPASGDVPVRTGVRVASYNINAGVGVDGKFDLARTVAALRGLNADVIGLQEVDVHWGERSGWRDVAGELAGALGMRSYFAPIYDLDPPAAGKPRRQFGTAVLSRYPIFESFNHSLTRVSAVDPGAGPVSVPGFAEVGIRVGGTPVHVYSTVLDTQSDAAVRRRQVEETLKVLGEDGGHQVLVGSFNAGPGASELAPLWGSLTDAWAAAGGGSEGLTYPAQTPDRRIDYVATSRQTAALTAQVPNVSGSDHLPTIADLQVMEGAQVP</sequence>
<evidence type="ECO:0000313" key="3">
    <source>
        <dbReference type="Proteomes" id="UP001597063"/>
    </source>
</evidence>
<name>A0ABW2XM45_9ACTN</name>
<keyword evidence="2" id="KW-0378">Hydrolase</keyword>
<dbReference type="Pfam" id="PF03372">
    <property type="entry name" value="Exo_endo_phos"/>
    <property type="match status" value="1"/>
</dbReference>
<dbReference type="SUPFAM" id="SSF56219">
    <property type="entry name" value="DNase I-like"/>
    <property type="match status" value="1"/>
</dbReference>
<protein>
    <submittedName>
        <fullName evidence="2">Endonuclease/exonuclease/phosphatase family protein</fullName>
    </submittedName>
</protein>
<dbReference type="Proteomes" id="UP001597063">
    <property type="component" value="Unassembled WGS sequence"/>
</dbReference>
<proteinExistence type="predicted"/>
<dbReference type="InterPro" id="IPR051916">
    <property type="entry name" value="GPI-anchor_lipid_remodeler"/>
</dbReference>